<sequence length="209" mass="22293">MYSLDHPSGTGEALQDRVIPSTRRTEPRTWGSLDTRSFAQSVRAVHHLVLAAGDHTYQAVLATDSGPPNLGRHNSGGTGRPSAGIVKPGDIRHAAISLSFALLDDALHDGLHVQDEPIASLYTLDGPAPTWGQLPPRMRDTALAQITACVSRTRRTIWTAVDAALISQRSGQSASAAPDLTKVNKTASATSPMVPPHLRNRPAGRSRLH</sequence>
<evidence type="ECO:0000313" key="3">
    <source>
        <dbReference type="Proteomes" id="UP000545761"/>
    </source>
</evidence>
<feature type="compositionally biased region" description="Basic residues" evidence="1">
    <location>
        <begin position="198"/>
        <end position="209"/>
    </location>
</feature>
<feature type="region of interest" description="Disordered" evidence="1">
    <location>
        <begin position="1"/>
        <end position="29"/>
    </location>
</feature>
<organism evidence="2 3">
    <name type="scientific">Streptomyces himalayensis subsp. himalayensis</name>
    <dbReference type="NCBI Taxonomy" id="2756131"/>
    <lineage>
        <taxon>Bacteria</taxon>
        <taxon>Bacillati</taxon>
        <taxon>Actinomycetota</taxon>
        <taxon>Actinomycetes</taxon>
        <taxon>Kitasatosporales</taxon>
        <taxon>Streptomycetaceae</taxon>
        <taxon>Streptomyces</taxon>
        <taxon>Streptomyces himalayensis</taxon>
    </lineage>
</organism>
<name>A0A7W0ICD5_9ACTN</name>
<protein>
    <submittedName>
        <fullName evidence="2">Uncharacterized protein</fullName>
    </submittedName>
</protein>
<gene>
    <name evidence="2" type="ORF">H1D24_32050</name>
</gene>
<dbReference type="AlphaFoldDB" id="A0A7W0ICD5"/>
<dbReference type="EMBL" id="JACEHE010000026">
    <property type="protein sequence ID" value="MBA2950297.1"/>
    <property type="molecule type" value="Genomic_DNA"/>
</dbReference>
<evidence type="ECO:0000313" key="2">
    <source>
        <dbReference type="EMBL" id="MBA2950297.1"/>
    </source>
</evidence>
<accession>A0A7W0ICD5</accession>
<comment type="caution">
    <text evidence="2">The sequence shown here is derived from an EMBL/GenBank/DDBJ whole genome shotgun (WGS) entry which is preliminary data.</text>
</comment>
<feature type="region of interest" description="Disordered" evidence="1">
    <location>
        <begin position="185"/>
        <end position="209"/>
    </location>
</feature>
<evidence type="ECO:0000256" key="1">
    <source>
        <dbReference type="SAM" id="MobiDB-lite"/>
    </source>
</evidence>
<proteinExistence type="predicted"/>
<dbReference type="Proteomes" id="UP000545761">
    <property type="component" value="Unassembled WGS sequence"/>
</dbReference>
<reference evidence="2 3" key="1">
    <citation type="submission" date="2020-07" db="EMBL/GenBank/DDBJ databases">
        <title>Streptomyces isolated from Indian soil.</title>
        <authorList>
            <person name="Mandal S."/>
            <person name="Maiti P.K."/>
        </authorList>
    </citation>
    <scope>NUCLEOTIDE SEQUENCE [LARGE SCALE GENOMIC DNA]</scope>
    <source>
        <strain evidence="2 3">PSKA28</strain>
    </source>
</reference>